<dbReference type="EMBL" id="CAJNJA010029190">
    <property type="protein sequence ID" value="CAE7621206.1"/>
    <property type="molecule type" value="Genomic_DNA"/>
</dbReference>
<dbReference type="GO" id="GO:0003677">
    <property type="term" value="F:DNA binding"/>
    <property type="evidence" value="ECO:0007669"/>
    <property type="project" value="InterPro"/>
</dbReference>
<evidence type="ECO:0000313" key="3">
    <source>
        <dbReference type="Proteomes" id="UP000601435"/>
    </source>
</evidence>
<gene>
    <name evidence="2" type="ORF">SNEC2469_LOCUS17587</name>
</gene>
<evidence type="ECO:0000256" key="1">
    <source>
        <dbReference type="SAM" id="MobiDB-lite"/>
    </source>
</evidence>
<feature type="compositionally biased region" description="Low complexity" evidence="1">
    <location>
        <begin position="496"/>
        <end position="510"/>
    </location>
</feature>
<protein>
    <submittedName>
        <fullName evidence="2">Uncharacterized protein</fullName>
    </submittedName>
</protein>
<organism evidence="2 3">
    <name type="scientific">Symbiodinium necroappetens</name>
    <dbReference type="NCBI Taxonomy" id="1628268"/>
    <lineage>
        <taxon>Eukaryota</taxon>
        <taxon>Sar</taxon>
        <taxon>Alveolata</taxon>
        <taxon>Dinophyceae</taxon>
        <taxon>Suessiales</taxon>
        <taxon>Symbiodiniaceae</taxon>
        <taxon>Symbiodinium</taxon>
    </lineage>
</organism>
<dbReference type="OrthoDB" id="436527at2759"/>
<feature type="region of interest" description="Disordered" evidence="1">
    <location>
        <begin position="467"/>
        <end position="514"/>
    </location>
</feature>
<reference evidence="2" key="1">
    <citation type="submission" date="2021-02" db="EMBL/GenBank/DDBJ databases">
        <authorList>
            <person name="Dougan E. K."/>
            <person name="Rhodes N."/>
            <person name="Thang M."/>
            <person name="Chan C."/>
        </authorList>
    </citation>
    <scope>NUCLEOTIDE SEQUENCE</scope>
</reference>
<feature type="region of interest" description="Disordered" evidence="1">
    <location>
        <begin position="874"/>
        <end position="910"/>
    </location>
</feature>
<name>A0A812VHV7_9DINO</name>
<keyword evidence="3" id="KW-1185">Reference proteome</keyword>
<dbReference type="SUPFAM" id="SSF56672">
    <property type="entry name" value="DNA/RNA polymerases"/>
    <property type="match status" value="1"/>
</dbReference>
<feature type="non-terminal residue" evidence="2">
    <location>
        <position position="1856"/>
    </location>
</feature>
<accession>A0A812VHV7</accession>
<dbReference type="Proteomes" id="UP000601435">
    <property type="component" value="Unassembled WGS sequence"/>
</dbReference>
<proteinExistence type="predicted"/>
<dbReference type="SUPFAM" id="SSF56349">
    <property type="entry name" value="DNA breaking-rejoining enzymes"/>
    <property type="match status" value="1"/>
</dbReference>
<evidence type="ECO:0000313" key="2">
    <source>
        <dbReference type="EMBL" id="CAE7621206.1"/>
    </source>
</evidence>
<feature type="region of interest" description="Disordered" evidence="1">
    <location>
        <begin position="1088"/>
        <end position="1112"/>
    </location>
</feature>
<sequence>MGDSDSSKRPRVDGDQQDLSRVYERALAEASMQLRGQTALRLPWEKGIYAEIFSGSELPKMPSLPVPAVLPAGDVTRPGDSREKVLKRSSDPLQKFDRAVFKQCIKKSTVEAGGRSNTDREAVYRRWLCVIGHNLAGSQLGKIISEGAGEPLQLISEALEGKSTSTLLNRVRFVARILTWAAERSYTFFPLRLDLVLEFMRTLETYSGKSQCGETINFLIHVVGIHSEPDILKHPVIKGLLRGSQMTGMDVKQSRVLTVSEVLALEDLLGDESLDPVDRYGAGVFLFQIYSRARVSDIRNIQRFDVDLEGNDGYLEVKTMDHKNAKKGRGEAVSASETTDWLRGLLSRALGDSFKEGLTSHGLKATTLSWLTKAGFSDKTCLILGHHSRGKKKSLYTYGRDVQARPLRELQECIGLIKRHVFHPDSTRSGMFKSVEQSEQVASGSDALEDAAKQFIAAVPAETPMELGTFGEDESKQSDLDAIEGYDDGGEHQAASSESGSSTTSSSGSSDEAVDAYESFSDGRVLDKVIPPLGVEVDLDVFQNPKTRSLHTRAKGYFDLSFGTGQWRLRSLADMAVPLTESKAVFTERCELAGLPVATRDVLVGKNLNTLASLAFAAGQPGEMPTDAALTSLACAGDEEVPIATLASLRRLVFEAQLLMTAQVKQLIEQRSDDQKAELAPAERTERIKRQAERLSGVALRNETECSHGSYDLVMRMVQENTISYLSPARFPSRQAELRLDKPKKELDVVNSKITLKDQVVDLQCQLSTPLCLHHALHRRALAMDLVGICSYHVIMEFHEYLMSHLTVEPPPGYNHVTIHQVLSADRAAWLRLAEKLPKGLRAGADGKLPLDLELPLLQGDPKVAFHLLPLGSSASSSGGKRPHEETPVPDPKTPRKQWKGLGKGKTKNKTIPKSMRAAPLLQRVVAARDLQVFLDRAKARVAGVSIESLFGVEVFAGSGRLTSELRRLGLCDSVGVDKSVGRCLIAPVLRLDLCDEQACELLIQMLDNPHCAYLHVSPPIPGRQNRSLEHPDGCPNMNQTSAIFEASRNSLYELCGKLFGMCWSRGDLKKLESSVNIPANARQLLGVKEPAPNPEPPQVPEGPVQNPESSRACVDSALHPAESFAKKCLSQSFIKPEDVVQFTKLLESEKPARGCEIDGEFSFTVGAFVHGGAYGLRKLSVSFPLTTQVFTRFLHRQCPDAVFTSLALLKNIQTRMHIDPNNSLPYLNTVAKVSEFKGGELWVCSDHGTDLCPDPEFQHLKGLKIPFEGNVIRFDSHLRHCTYPWSQGPRVVLVGFVVKGPELMPANLCENLVSLGFRMPLEAAPQTNHSSSPAGPEESSWHRVVVGIPWTPDEFISRALAAKHPKHLFTGLPPELQTTLDILTSKSPAEIGATRTEQLRKWVGRVQELAPVEQAIKQRMTDNCAKILRSKRLAVFKELLEASSHKDETIVADIAEGFKLSGPIPASGVYRRGIVHSTKGSGDAELDRATIEATRDELRCTEIYGQLVLPFGARSSVHSFCKTSLGIWIIGVHVFLLHWGVYFDDFVGSEEPCLARLFELCADGLFALLGWATSSDKASEFDTIAQVLGLKINLGEASLGFIYFENTEHRRDHLVATLNDIIDSSFLSRKDGERLRGRLQFAEQQISGKRAGLAFRELSKHVASGGGRLDPGTLSALLFLKEHVASTPARCIADRSCYTWHLYVDASNDDSKSGIGGILIAETGSYIGHFSEYLDETTLADLNTSGSENPIFELECFAIWCGICSWARLFRHCHLIIFTDNDGALHSMINGRSENDSGGRIVSATHNLLDEHFVHPWFERVNTSSNIADFPSRGISKQEWGIKVSLDFQRLARVA</sequence>
<dbReference type="InterPro" id="IPR011010">
    <property type="entry name" value="DNA_brk_join_enz"/>
</dbReference>
<feature type="compositionally biased region" description="Basic residues" evidence="1">
    <location>
        <begin position="895"/>
        <end position="910"/>
    </location>
</feature>
<feature type="compositionally biased region" description="Pro residues" evidence="1">
    <location>
        <begin position="1092"/>
        <end position="1101"/>
    </location>
</feature>
<comment type="caution">
    <text evidence="2">The sequence shown here is derived from an EMBL/GenBank/DDBJ whole genome shotgun (WGS) entry which is preliminary data.</text>
</comment>
<dbReference type="InterPro" id="IPR043502">
    <property type="entry name" value="DNA/RNA_pol_sf"/>
</dbReference>